<dbReference type="Proteomes" id="UP000663882">
    <property type="component" value="Unassembled WGS sequence"/>
</dbReference>
<gene>
    <name evidence="1" type="ORF">RFH988_LOCUS10121</name>
</gene>
<name>A0A814B5E8_9BILA</name>
<reference evidence="1" key="1">
    <citation type="submission" date="2021-02" db="EMBL/GenBank/DDBJ databases">
        <authorList>
            <person name="Nowell W R."/>
        </authorList>
    </citation>
    <scope>NUCLEOTIDE SEQUENCE</scope>
</reference>
<dbReference type="InterPro" id="IPR025533">
    <property type="entry name" value="DUF4419"/>
</dbReference>
<organism evidence="1 2">
    <name type="scientific">Rotaria sordida</name>
    <dbReference type="NCBI Taxonomy" id="392033"/>
    <lineage>
        <taxon>Eukaryota</taxon>
        <taxon>Metazoa</taxon>
        <taxon>Spiralia</taxon>
        <taxon>Gnathifera</taxon>
        <taxon>Rotifera</taxon>
        <taxon>Eurotatoria</taxon>
        <taxon>Bdelloidea</taxon>
        <taxon>Philodinida</taxon>
        <taxon>Philodinidae</taxon>
        <taxon>Rotaria</taxon>
    </lineage>
</organism>
<dbReference type="PANTHER" id="PTHR31252">
    <property type="entry name" value="DUF4419 DOMAIN-CONTAINING PROTEIN"/>
    <property type="match status" value="1"/>
</dbReference>
<evidence type="ECO:0000313" key="1">
    <source>
        <dbReference type="EMBL" id="CAF0923346.1"/>
    </source>
</evidence>
<proteinExistence type="predicted"/>
<dbReference type="EMBL" id="CAJNOO010000372">
    <property type="protein sequence ID" value="CAF0923346.1"/>
    <property type="molecule type" value="Genomic_DNA"/>
</dbReference>
<sequence>MATITFAVANVNVYARRHTEIQQLSEVDLARWALKDEKLSLENFQTNYPLVAELNDRYNRIKNAFVGAIYEAYCNHYPLELSVEDIWVAIAQGIGIHLNQNAEKYRHLMVSHEGQKELILGVDSLRIPDSDRPIYGNKSVPAIDWSRAVRLMCGLIRNDMKTDMTTLLTTPFSSTTPVEQAVFDCTLMDTVKAYYKYRCCLECGIPEVTLRGSPDDFQQVIDRINQFRTIFTDFHWWLDSLLPHLKQLKASAEGKPDIDWWQKICHEEGGGSGPSYLAGWLADFIPAEGKPDIDWWQKICHEEGGGSGPSYLAGWLADFIPYICDGKDHYKKVQRDQHHSSQGSMTRIEFADFNESVTRTDFILDDNGHETKMKFIAGFLGIGQNPTTGALRPCLGWATALPI</sequence>
<dbReference type="PANTHER" id="PTHR31252:SF11">
    <property type="entry name" value="DUF4419 DOMAIN-CONTAINING PROTEIN"/>
    <property type="match status" value="1"/>
</dbReference>
<evidence type="ECO:0000313" key="2">
    <source>
        <dbReference type="Proteomes" id="UP000663882"/>
    </source>
</evidence>
<comment type="caution">
    <text evidence="1">The sequence shown here is derived from an EMBL/GenBank/DDBJ whole genome shotgun (WGS) entry which is preliminary data.</text>
</comment>
<dbReference type="AlphaFoldDB" id="A0A814B5E8"/>
<dbReference type="Pfam" id="PF14388">
    <property type="entry name" value="DUF4419"/>
    <property type="match status" value="2"/>
</dbReference>
<protein>
    <submittedName>
        <fullName evidence="1">Uncharacterized protein</fullName>
    </submittedName>
</protein>
<dbReference type="OrthoDB" id="9987685at2759"/>
<accession>A0A814B5E8</accession>